<evidence type="ECO:0000256" key="1">
    <source>
        <dbReference type="SAM" id="MobiDB-lite"/>
    </source>
</evidence>
<feature type="region of interest" description="Disordered" evidence="1">
    <location>
        <begin position="61"/>
        <end position="82"/>
    </location>
</feature>
<dbReference type="VEuPathDB" id="FungiDB:FPRN_15147"/>
<name>A0A420SFW9_GIBIN</name>
<dbReference type="OrthoDB" id="10352192at2759"/>
<feature type="region of interest" description="Disordered" evidence="1">
    <location>
        <begin position="1"/>
        <end position="31"/>
    </location>
</feature>
<dbReference type="Proteomes" id="UP000283569">
    <property type="component" value="Unassembled WGS sequence"/>
</dbReference>
<reference evidence="2 3" key="1">
    <citation type="journal article" date="2018" name="Sci. Rep.">
        <title>Characterisation of pathogen-specific regions and novel effector candidates in Fusarium oxysporum f. sp. cepae.</title>
        <authorList>
            <person name="Armitage A.D."/>
            <person name="Taylor A."/>
            <person name="Sobczyk M.K."/>
            <person name="Baxter L."/>
            <person name="Greenfield B.P."/>
            <person name="Bates H.J."/>
            <person name="Wilson F."/>
            <person name="Jackson A.C."/>
            <person name="Ott S."/>
            <person name="Harrison R.J."/>
            <person name="Clarkson J.P."/>
        </authorList>
    </citation>
    <scope>NUCLEOTIDE SEQUENCE [LARGE SCALE GENOMIC DNA]</scope>
    <source>
        <strain evidence="2 3">Fp_A8</strain>
    </source>
</reference>
<feature type="compositionally biased region" description="Acidic residues" evidence="1">
    <location>
        <begin position="64"/>
        <end position="79"/>
    </location>
</feature>
<evidence type="ECO:0000313" key="2">
    <source>
        <dbReference type="EMBL" id="RKL28172.1"/>
    </source>
</evidence>
<proteinExistence type="predicted"/>
<gene>
    <name evidence="2" type="ORF">BFJ72_g12632</name>
</gene>
<comment type="caution">
    <text evidence="2">The sequence shown here is derived from an EMBL/GenBank/DDBJ whole genome shotgun (WGS) entry which is preliminary data.</text>
</comment>
<dbReference type="EMBL" id="MRDB01000066">
    <property type="protein sequence ID" value="RKL28172.1"/>
    <property type="molecule type" value="Genomic_DNA"/>
</dbReference>
<sequence>MTISWADQMESQTDPVNPGLEATRDTGTSAKGAIEKEMSQLWGELVEKSKKLNNTYTSVAKLEDEGDPESEDSMMDEGETIPKLIETVKRSIVKEEKNQEPDAQK</sequence>
<dbReference type="AlphaFoldDB" id="A0A420SFW9"/>
<feature type="compositionally biased region" description="Polar residues" evidence="1">
    <location>
        <begin position="1"/>
        <end position="15"/>
    </location>
</feature>
<protein>
    <submittedName>
        <fullName evidence="2">Uncharacterized protein</fullName>
    </submittedName>
</protein>
<evidence type="ECO:0000313" key="3">
    <source>
        <dbReference type="Proteomes" id="UP000283569"/>
    </source>
</evidence>
<organism evidence="2 3">
    <name type="scientific">Gibberella intermedia</name>
    <name type="common">Bulb rot disease fungus</name>
    <name type="synonym">Fusarium proliferatum</name>
    <dbReference type="NCBI Taxonomy" id="948311"/>
    <lineage>
        <taxon>Eukaryota</taxon>
        <taxon>Fungi</taxon>
        <taxon>Dikarya</taxon>
        <taxon>Ascomycota</taxon>
        <taxon>Pezizomycotina</taxon>
        <taxon>Sordariomycetes</taxon>
        <taxon>Hypocreomycetidae</taxon>
        <taxon>Hypocreales</taxon>
        <taxon>Nectriaceae</taxon>
        <taxon>Fusarium</taxon>
        <taxon>Fusarium fujikuroi species complex</taxon>
    </lineage>
</organism>
<accession>A0A420SFW9</accession>